<comment type="subcellular location">
    <subcellularLocation>
        <location evidence="1">Secreted</location>
    </subcellularLocation>
</comment>
<dbReference type="GO" id="GO:0006954">
    <property type="term" value="P:inflammatory response"/>
    <property type="evidence" value="ECO:0007669"/>
    <property type="project" value="InterPro"/>
</dbReference>
<protein>
    <submittedName>
        <fullName evidence="7">IL-17D.1</fullName>
    </submittedName>
</protein>
<feature type="chain" id="PRO_5006048590" evidence="6">
    <location>
        <begin position="40"/>
        <end position="197"/>
    </location>
</feature>
<dbReference type="AlphaFoldDB" id="A0A0P0HPC6"/>
<evidence type="ECO:0000256" key="4">
    <source>
        <dbReference type="ARBA" id="ARBA00022525"/>
    </source>
</evidence>
<dbReference type="Pfam" id="PF06083">
    <property type="entry name" value="IL17"/>
    <property type="match status" value="1"/>
</dbReference>
<evidence type="ECO:0000256" key="1">
    <source>
        <dbReference type="ARBA" id="ARBA00004613"/>
    </source>
</evidence>
<comment type="similarity">
    <text evidence="2">Belongs to the IL-17 family.</text>
</comment>
<reference evidence="7" key="1">
    <citation type="journal article" date="2015" name="J. Immunol.">
        <title>Characterization of Lamprey IL-17 Family Members and Their Receptors.</title>
        <authorList>
            <person name="Han Q."/>
            <person name="Das S."/>
            <person name="Hirano M."/>
            <person name="Holland S.J."/>
            <person name="McCurley N."/>
            <person name="Guo P."/>
            <person name="Rosenberg C.S."/>
            <person name="Boehm T."/>
            <person name="Cooper M.D."/>
        </authorList>
    </citation>
    <scope>NUCLEOTIDE SEQUENCE</scope>
</reference>
<dbReference type="SUPFAM" id="SSF57501">
    <property type="entry name" value="Cystine-knot cytokines"/>
    <property type="match status" value="1"/>
</dbReference>
<dbReference type="InterPro" id="IPR029034">
    <property type="entry name" value="Cystine-knot_cytokine"/>
</dbReference>
<evidence type="ECO:0000256" key="6">
    <source>
        <dbReference type="SAM" id="SignalP"/>
    </source>
</evidence>
<sequence length="197" mass="21710">MSQLHPIALDHSTFVNSLGPFVHLQLVLLLAVLHGSCDAAWDSPGKHRGGACAEPSDNKLRMQLRKLGPMIAPGIGGSRESSLLVDGTEDVQRRSCPSGATGGKGKDIKDRSVSPWSFTVNQDSLRYPRRIKEAYCLCDGCLLGHDGQEERSVMSEPFFTSILVLRRTKRCHHGRYVYKPDLETIALFCTCSAQQRS</sequence>
<dbReference type="Gene3D" id="2.10.90.10">
    <property type="entry name" value="Cystine-knot cytokines"/>
    <property type="match status" value="1"/>
</dbReference>
<dbReference type="InterPro" id="IPR020440">
    <property type="entry name" value="IL-17_chr"/>
</dbReference>
<dbReference type="PRINTS" id="PR01932">
    <property type="entry name" value="INTRLEUKIN17"/>
</dbReference>
<feature type="signal peptide" evidence="6">
    <location>
        <begin position="1"/>
        <end position="39"/>
    </location>
</feature>
<keyword evidence="5 6" id="KW-0732">Signal</keyword>
<organism evidence="7">
    <name type="scientific">Petromyzon marinus</name>
    <name type="common">Sea lamprey</name>
    <dbReference type="NCBI Taxonomy" id="7757"/>
    <lineage>
        <taxon>Eukaryota</taxon>
        <taxon>Metazoa</taxon>
        <taxon>Chordata</taxon>
        <taxon>Craniata</taxon>
        <taxon>Vertebrata</taxon>
        <taxon>Cyclostomata</taxon>
        <taxon>Hyperoartia</taxon>
        <taxon>Petromyzontiformes</taxon>
        <taxon>Petromyzontidae</taxon>
        <taxon>Petromyzon</taxon>
    </lineage>
</organism>
<proteinExistence type="evidence at transcript level"/>
<name>A0A0P0HPC6_PETMA</name>
<evidence type="ECO:0000256" key="3">
    <source>
        <dbReference type="ARBA" id="ARBA00022514"/>
    </source>
</evidence>
<gene>
    <name evidence="7" type="primary">IL-17D.1</name>
</gene>
<dbReference type="InterPro" id="IPR010345">
    <property type="entry name" value="IL-17_fam"/>
</dbReference>
<dbReference type="GO" id="GO:0005615">
    <property type="term" value="C:extracellular space"/>
    <property type="evidence" value="ECO:0007669"/>
    <property type="project" value="UniProtKB-KW"/>
</dbReference>
<dbReference type="GO" id="GO:0005125">
    <property type="term" value="F:cytokine activity"/>
    <property type="evidence" value="ECO:0007669"/>
    <property type="project" value="UniProtKB-KW"/>
</dbReference>
<accession>A0A0P0HPC6</accession>
<evidence type="ECO:0000256" key="2">
    <source>
        <dbReference type="ARBA" id="ARBA00007236"/>
    </source>
</evidence>
<dbReference type="EMBL" id="KR059941">
    <property type="protein sequence ID" value="ALJ83290.1"/>
    <property type="molecule type" value="mRNA"/>
</dbReference>
<evidence type="ECO:0000313" key="7">
    <source>
        <dbReference type="EMBL" id="ALJ83290.1"/>
    </source>
</evidence>
<evidence type="ECO:0000256" key="5">
    <source>
        <dbReference type="ARBA" id="ARBA00022729"/>
    </source>
</evidence>
<keyword evidence="4" id="KW-0964">Secreted</keyword>
<keyword evidence="3" id="KW-0202">Cytokine</keyword>